<keyword evidence="1" id="KW-0472">Membrane</keyword>
<evidence type="ECO:0000313" key="2">
    <source>
        <dbReference type="EMBL" id="HIU40204.1"/>
    </source>
</evidence>
<dbReference type="AlphaFoldDB" id="A0A9D1IQB2"/>
<gene>
    <name evidence="2" type="ORF">IAB68_02745</name>
</gene>
<comment type="caution">
    <text evidence="2">The sequence shown here is derived from an EMBL/GenBank/DDBJ whole genome shotgun (WGS) entry which is preliminary data.</text>
</comment>
<proteinExistence type="predicted"/>
<accession>A0A9D1IQB2</accession>
<feature type="transmembrane region" description="Helical" evidence="1">
    <location>
        <begin position="52"/>
        <end position="76"/>
    </location>
</feature>
<reference evidence="2" key="1">
    <citation type="submission" date="2020-10" db="EMBL/GenBank/DDBJ databases">
        <authorList>
            <person name="Gilroy R."/>
        </authorList>
    </citation>
    <scope>NUCLEOTIDE SEQUENCE</scope>
    <source>
        <strain evidence="2">CHK193-30670</strain>
    </source>
</reference>
<evidence type="ECO:0000313" key="3">
    <source>
        <dbReference type="Proteomes" id="UP000824074"/>
    </source>
</evidence>
<evidence type="ECO:0008006" key="4">
    <source>
        <dbReference type="Google" id="ProtNLM"/>
    </source>
</evidence>
<dbReference type="EMBL" id="DVMT01000028">
    <property type="protein sequence ID" value="HIU40204.1"/>
    <property type="molecule type" value="Genomic_DNA"/>
</dbReference>
<feature type="transmembrane region" description="Helical" evidence="1">
    <location>
        <begin position="12"/>
        <end position="32"/>
    </location>
</feature>
<organism evidence="2 3">
    <name type="scientific">Candidatus Aphodocola excrementigallinarum</name>
    <dbReference type="NCBI Taxonomy" id="2840670"/>
    <lineage>
        <taxon>Bacteria</taxon>
        <taxon>Bacillati</taxon>
        <taxon>Bacillota</taxon>
        <taxon>Bacilli</taxon>
        <taxon>Candidatus Aphodocola</taxon>
    </lineage>
</organism>
<reference evidence="2" key="2">
    <citation type="journal article" date="2021" name="PeerJ">
        <title>Extensive microbial diversity within the chicken gut microbiome revealed by metagenomics and culture.</title>
        <authorList>
            <person name="Gilroy R."/>
            <person name="Ravi A."/>
            <person name="Getino M."/>
            <person name="Pursley I."/>
            <person name="Horton D.L."/>
            <person name="Alikhan N.F."/>
            <person name="Baker D."/>
            <person name="Gharbi K."/>
            <person name="Hall N."/>
            <person name="Watson M."/>
            <person name="Adriaenssens E.M."/>
            <person name="Foster-Nyarko E."/>
            <person name="Jarju S."/>
            <person name="Secka A."/>
            <person name="Antonio M."/>
            <person name="Oren A."/>
            <person name="Chaudhuri R.R."/>
            <person name="La Ragione R."/>
            <person name="Hildebrand F."/>
            <person name="Pallen M.J."/>
        </authorList>
    </citation>
    <scope>NUCLEOTIDE SEQUENCE</scope>
    <source>
        <strain evidence="2">CHK193-30670</strain>
    </source>
</reference>
<protein>
    <recommendedName>
        <fullName evidence="4">DUF2975 domain-containing protein</fullName>
    </recommendedName>
</protein>
<sequence length="150" mass="17225">MKKSVIAKVISIILIIILILGVIGLVFLPDLYDLFKDASIKAFDAHSIWYRLAFYLCYVICLFIVYKLIGLFNVIYKKSPFRKEIEMSLKVMAVMFMILFLIVIIKSFFIPTLLSFVVAVLCFLISLSFYLLAEVIKAAICYKNEVDLTV</sequence>
<feature type="transmembrane region" description="Helical" evidence="1">
    <location>
        <begin position="88"/>
        <end position="108"/>
    </location>
</feature>
<feature type="transmembrane region" description="Helical" evidence="1">
    <location>
        <begin position="114"/>
        <end position="133"/>
    </location>
</feature>
<evidence type="ECO:0000256" key="1">
    <source>
        <dbReference type="SAM" id="Phobius"/>
    </source>
</evidence>
<name>A0A9D1IQB2_9FIRM</name>
<dbReference type="Proteomes" id="UP000824074">
    <property type="component" value="Unassembled WGS sequence"/>
</dbReference>
<keyword evidence="1" id="KW-1133">Transmembrane helix</keyword>
<keyword evidence="1" id="KW-0812">Transmembrane</keyword>